<keyword evidence="1" id="KW-1133">Transmembrane helix</keyword>
<comment type="caution">
    <text evidence="2">The sequence shown here is derived from an EMBL/GenBank/DDBJ whole genome shotgun (WGS) entry which is preliminary data.</text>
</comment>
<evidence type="ECO:0000313" key="3">
    <source>
        <dbReference type="Proteomes" id="UP000003778"/>
    </source>
</evidence>
<dbReference type="EMBL" id="AJTC01000031">
    <property type="protein sequence ID" value="EIJ29644.1"/>
    <property type="molecule type" value="Genomic_DNA"/>
</dbReference>
<accession>A0ABP2NWF0</accession>
<keyword evidence="3" id="KW-1185">Reference proteome</keyword>
<reference evidence="2 3" key="1">
    <citation type="submission" date="2012-04" db="EMBL/GenBank/DDBJ databases">
        <authorList>
            <person name="Durkin A.S."/>
            <person name="McCorrison J."/>
            <person name="Torralba M."/>
            <person name="Gillis M."/>
            <person name="Methe B."/>
            <person name="Sutton G."/>
            <person name="Nelson K.E."/>
        </authorList>
    </citation>
    <scope>NUCLEOTIDE SEQUENCE [LARGE SCALE GENOMIC DNA]</scope>
    <source>
        <strain evidence="2 3">HK2019</strain>
    </source>
</reference>
<feature type="transmembrane region" description="Helical" evidence="1">
    <location>
        <begin position="6"/>
        <end position="28"/>
    </location>
</feature>
<protein>
    <submittedName>
        <fullName evidence="2">Uncharacterized protein</fullName>
    </submittedName>
</protein>
<keyword evidence="1" id="KW-0472">Membrane</keyword>
<gene>
    <name evidence="2" type="ORF">HMPREF1119_0737</name>
</gene>
<evidence type="ECO:0000313" key="2">
    <source>
        <dbReference type="EMBL" id="EIJ29644.1"/>
    </source>
</evidence>
<dbReference type="Proteomes" id="UP000003778">
    <property type="component" value="Unassembled WGS sequence"/>
</dbReference>
<name>A0ABP2NWF0_HAEPA</name>
<evidence type="ECO:0000256" key="1">
    <source>
        <dbReference type="SAM" id="Phobius"/>
    </source>
</evidence>
<organism evidence="2 3">
    <name type="scientific">Haemophilus parainfluenzae HK2019</name>
    <dbReference type="NCBI Taxonomy" id="1095746"/>
    <lineage>
        <taxon>Bacteria</taxon>
        <taxon>Pseudomonadati</taxon>
        <taxon>Pseudomonadota</taxon>
        <taxon>Gammaproteobacteria</taxon>
        <taxon>Pasteurellales</taxon>
        <taxon>Pasteurellaceae</taxon>
        <taxon>Haemophilus</taxon>
    </lineage>
</organism>
<proteinExistence type="predicted"/>
<keyword evidence="1" id="KW-0812">Transmembrane</keyword>
<sequence>MPCISMQSSFAILSSKIMIFLTALFAAINEKRANYSRF</sequence>